<evidence type="ECO:0000256" key="7">
    <source>
        <dbReference type="ARBA" id="ARBA00023136"/>
    </source>
</evidence>
<organism evidence="11 12">
    <name type="scientific">Carnegiea gigantea</name>
    <dbReference type="NCBI Taxonomy" id="171969"/>
    <lineage>
        <taxon>Eukaryota</taxon>
        <taxon>Viridiplantae</taxon>
        <taxon>Streptophyta</taxon>
        <taxon>Embryophyta</taxon>
        <taxon>Tracheophyta</taxon>
        <taxon>Spermatophyta</taxon>
        <taxon>Magnoliopsida</taxon>
        <taxon>eudicotyledons</taxon>
        <taxon>Gunneridae</taxon>
        <taxon>Pentapetalae</taxon>
        <taxon>Caryophyllales</taxon>
        <taxon>Cactineae</taxon>
        <taxon>Cactaceae</taxon>
        <taxon>Cactoideae</taxon>
        <taxon>Echinocereeae</taxon>
        <taxon>Carnegiea</taxon>
    </lineage>
</organism>
<evidence type="ECO:0000256" key="4">
    <source>
        <dbReference type="ARBA" id="ARBA00022475"/>
    </source>
</evidence>
<feature type="region of interest" description="Disordered" evidence="9">
    <location>
        <begin position="1"/>
        <end position="36"/>
    </location>
</feature>
<dbReference type="InterPro" id="IPR006702">
    <property type="entry name" value="CASP_dom"/>
</dbReference>
<feature type="compositionally biased region" description="Gly residues" evidence="9">
    <location>
        <begin position="26"/>
        <end position="36"/>
    </location>
</feature>
<proteinExistence type="inferred from homology"/>
<comment type="subunit">
    <text evidence="3 8">Homodimer and heterodimers.</text>
</comment>
<sequence>MSNPSGLELEKQPPSPAPAADVEGGPTAGPGAGSSGFGVSSVLRRWRREDLMRKGSAVLRALGLVFSMLSFIIMASNNHGDWRQFGKYEEYRYLLAIAILSTLYTGGQCYRQFHQTYTGKDLLPLKTAALIDFVGDQIIAYLLLSSASSAIPLTNRMREGADNIFTDSSAAAISMSLLAFLVLACSSVIAGYKLSTQSYL</sequence>
<feature type="transmembrane region" description="Helical" evidence="8">
    <location>
        <begin position="57"/>
        <end position="76"/>
    </location>
</feature>
<comment type="subcellular location">
    <subcellularLocation>
        <location evidence="1 8">Cell membrane</location>
        <topology evidence="1 8">Multi-pass membrane protein</topology>
    </subcellularLocation>
</comment>
<evidence type="ECO:0000256" key="3">
    <source>
        <dbReference type="ARBA" id="ARBA00011489"/>
    </source>
</evidence>
<gene>
    <name evidence="11" type="ORF">Cgig2_001176</name>
</gene>
<feature type="domain" description="Casparian strip membrane protein" evidence="10">
    <location>
        <begin position="51"/>
        <end position="182"/>
    </location>
</feature>
<dbReference type="PANTHER" id="PTHR33573">
    <property type="entry name" value="CASP-LIKE PROTEIN 4A4"/>
    <property type="match status" value="1"/>
</dbReference>
<dbReference type="Proteomes" id="UP001153076">
    <property type="component" value="Unassembled WGS sequence"/>
</dbReference>
<feature type="transmembrane region" description="Helical" evidence="8">
    <location>
        <begin position="171"/>
        <end position="192"/>
    </location>
</feature>
<feature type="transmembrane region" description="Helical" evidence="8">
    <location>
        <begin position="91"/>
        <end position="110"/>
    </location>
</feature>
<name>A0A9Q1JVZ1_9CARY</name>
<evidence type="ECO:0000259" key="10">
    <source>
        <dbReference type="Pfam" id="PF04535"/>
    </source>
</evidence>
<evidence type="ECO:0000256" key="6">
    <source>
        <dbReference type="ARBA" id="ARBA00022989"/>
    </source>
</evidence>
<keyword evidence="5 8" id="KW-0812">Transmembrane</keyword>
<evidence type="ECO:0000313" key="12">
    <source>
        <dbReference type="Proteomes" id="UP001153076"/>
    </source>
</evidence>
<comment type="similarity">
    <text evidence="2 8">Belongs to the Casparian strip membrane proteins (CASP) family.</text>
</comment>
<reference evidence="11" key="1">
    <citation type="submission" date="2022-04" db="EMBL/GenBank/DDBJ databases">
        <title>Carnegiea gigantea Genome sequencing and assembly v2.</title>
        <authorList>
            <person name="Copetti D."/>
            <person name="Sanderson M.J."/>
            <person name="Burquez A."/>
            <person name="Wojciechowski M.F."/>
        </authorList>
    </citation>
    <scope>NUCLEOTIDE SEQUENCE</scope>
    <source>
        <strain evidence="11">SGP5-SGP5p</strain>
        <tissue evidence="11">Aerial part</tissue>
    </source>
</reference>
<keyword evidence="4 8" id="KW-1003">Cell membrane</keyword>
<evidence type="ECO:0000256" key="9">
    <source>
        <dbReference type="SAM" id="MobiDB-lite"/>
    </source>
</evidence>
<protein>
    <recommendedName>
        <fullName evidence="8">CASP-like protein</fullName>
    </recommendedName>
</protein>
<keyword evidence="6 8" id="KW-1133">Transmembrane helix</keyword>
<evidence type="ECO:0000256" key="1">
    <source>
        <dbReference type="ARBA" id="ARBA00004651"/>
    </source>
</evidence>
<evidence type="ECO:0000256" key="2">
    <source>
        <dbReference type="ARBA" id="ARBA00007651"/>
    </source>
</evidence>
<dbReference type="AlphaFoldDB" id="A0A9Q1JVZ1"/>
<evidence type="ECO:0000313" key="11">
    <source>
        <dbReference type="EMBL" id="KAJ8432095.1"/>
    </source>
</evidence>
<keyword evidence="7 8" id="KW-0472">Membrane</keyword>
<evidence type="ECO:0000256" key="5">
    <source>
        <dbReference type="ARBA" id="ARBA00022692"/>
    </source>
</evidence>
<feature type="transmembrane region" description="Helical" evidence="8">
    <location>
        <begin position="130"/>
        <end position="151"/>
    </location>
</feature>
<evidence type="ECO:0000256" key="8">
    <source>
        <dbReference type="RuleBase" id="RU361233"/>
    </source>
</evidence>
<comment type="caution">
    <text evidence="11">The sequence shown here is derived from an EMBL/GenBank/DDBJ whole genome shotgun (WGS) entry which is preliminary data.</text>
</comment>
<dbReference type="Pfam" id="PF04535">
    <property type="entry name" value="CASP_dom"/>
    <property type="match status" value="1"/>
</dbReference>
<dbReference type="EMBL" id="JAKOGI010000637">
    <property type="protein sequence ID" value="KAJ8432095.1"/>
    <property type="molecule type" value="Genomic_DNA"/>
</dbReference>
<dbReference type="GO" id="GO:0005886">
    <property type="term" value="C:plasma membrane"/>
    <property type="evidence" value="ECO:0007669"/>
    <property type="project" value="UniProtKB-SubCell"/>
</dbReference>
<keyword evidence="12" id="KW-1185">Reference proteome</keyword>
<dbReference type="OrthoDB" id="1924823at2759"/>
<accession>A0A9Q1JVZ1</accession>
<dbReference type="PANTHER" id="PTHR33573:SF57">
    <property type="entry name" value="CASP-LIKE PROTEIN 4B1"/>
    <property type="match status" value="1"/>
</dbReference>